<organism evidence="10 11">
    <name type="scientific">Mogibacterium pumilum</name>
    <dbReference type="NCBI Taxonomy" id="86332"/>
    <lineage>
        <taxon>Bacteria</taxon>
        <taxon>Bacillati</taxon>
        <taxon>Bacillota</taxon>
        <taxon>Clostridia</taxon>
        <taxon>Peptostreptococcales</taxon>
        <taxon>Anaerovoracaceae</taxon>
        <taxon>Mogibacterium</taxon>
    </lineage>
</organism>
<protein>
    <submittedName>
        <fullName evidence="10">ATP-dependent DNA helicase RecG</fullName>
    </submittedName>
</protein>
<dbReference type="InterPro" id="IPR033454">
    <property type="entry name" value="RecG_wedge"/>
</dbReference>
<dbReference type="SMART" id="SM00487">
    <property type="entry name" value="DEXDc"/>
    <property type="match status" value="1"/>
</dbReference>
<dbReference type="OrthoDB" id="9804325at2"/>
<dbReference type="InterPro" id="IPR047112">
    <property type="entry name" value="RecG/Mfd"/>
</dbReference>
<evidence type="ECO:0000256" key="2">
    <source>
        <dbReference type="ARBA" id="ARBA00022763"/>
    </source>
</evidence>
<dbReference type="PROSITE" id="PS51192">
    <property type="entry name" value="HELICASE_ATP_BIND_1"/>
    <property type="match status" value="1"/>
</dbReference>
<dbReference type="PANTHER" id="PTHR47964">
    <property type="entry name" value="ATP-DEPENDENT DNA HELICASE HOMOLOG RECG, CHLOROPLASTIC"/>
    <property type="match status" value="1"/>
</dbReference>
<dbReference type="GO" id="GO:0006281">
    <property type="term" value="P:DNA repair"/>
    <property type="evidence" value="ECO:0007669"/>
    <property type="project" value="UniProtKB-KW"/>
</dbReference>
<dbReference type="SUPFAM" id="SSF52540">
    <property type="entry name" value="P-loop containing nucleoside triphosphate hydrolases"/>
    <property type="match status" value="2"/>
</dbReference>
<evidence type="ECO:0000256" key="7">
    <source>
        <dbReference type="ARBA" id="ARBA00023204"/>
    </source>
</evidence>
<dbReference type="GO" id="GO:0003678">
    <property type="term" value="F:DNA helicase activity"/>
    <property type="evidence" value="ECO:0007669"/>
    <property type="project" value="TreeGrafter"/>
</dbReference>
<dbReference type="SMART" id="SM00490">
    <property type="entry name" value="HELICc"/>
    <property type="match status" value="1"/>
</dbReference>
<dbReference type="InterPro" id="IPR027417">
    <property type="entry name" value="P-loop_NTPase"/>
</dbReference>
<dbReference type="GO" id="GO:0003677">
    <property type="term" value="F:DNA binding"/>
    <property type="evidence" value="ECO:0007669"/>
    <property type="project" value="UniProtKB-KW"/>
</dbReference>
<dbReference type="Pfam" id="PF00271">
    <property type="entry name" value="Helicase_C"/>
    <property type="match status" value="1"/>
</dbReference>
<evidence type="ECO:0000256" key="1">
    <source>
        <dbReference type="ARBA" id="ARBA00022741"/>
    </source>
</evidence>
<dbReference type="AlphaFoldDB" id="A0A223ASP4"/>
<dbReference type="SUPFAM" id="SSF50249">
    <property type="entry name" value="Nucleic acid-binding proteins"/>
    <property type="match status" value="1"/>
</dbReference>
<feature type="domain" description="Helicase ATP-binding" evidence="8">
    <location>
        <begin position="269"/>
        <end position="430"/>
    </location>
</feature>
<dbReference type="GO" id="GO:0005524">
    <property type="term" value="F:ATP binding"/>
    <property type="evidence" value="ECO:0007669"/>
    <property type="project" value="UniProtKB-KW"/>
</dbReference>
<dbReference type="Proteomes" id="UP000214689">
    <property type="component" value="Chromosome"/>
</dbReference>
<evidence type="ECO:0000259" key="8">
    <source>
        <dbReference type="PROSITE" id="PS51192"/>
    </source>
</evidence>
<dbReference type="PROSITE" id="PS51194">
    <property type="entry name" value="HELICASE_CTER"/>
    <property type="match status" value="1"/>
</dbReference>
<dbReference type="EMBL" id="CP016199">
    <property type="protein sequence ID" value="ASS37977.1"/>
    <property type="molecule type" value="Genomic_DNA"/>
</dbReference>
<keyword evidence="3" id="KW-0378">Hydrolase</keyword>
<dbReference type="PANTHER" id="PTHR47964:SF1">
    <property type="entry name" value="ATP-DEPENDENT DNA HELICASE HOMOLOG RECG, CHLOROPLASTIC"/>
    <property type="match status" value="1"/>
</dbReference>
<reference evidence="11" key="1">
    <citation type="submission" date="2016-05" db="EMBL/GenBank/DDBJ databases">
        <authorList>
            <person name="Holder M.E."/>
            <person name="Ajami N.J."/>
            <person name="Petrosino J.F."/>
        </authorList>
    </citation>
    <scope>NUCLEOTIDE SEQUENCE [LARGE SCALE GENOMIC DNA]</scope>
    <source>
        <strain evidence="11">ATCC 700696</strain>
    </source>
</reference>
<gene>
    <name evidence="10" type="ORF">AXF17_05750</name>
</gene>
<evidence type="ECO:0000256" key="3">
    <source>
        <dbReference type="ARBA" id="ARBA00022801"/>
    </source>
</evidence>
<dbReference type="CDD" id="cd17992">
    <property type="entry name" value="DEXHc_RecG"/>
    <property type="match status" value="1"/>
</dbReference>
<accession>A0A223ASP4</accession>
<dbReference type="InterPro" id="IPR012340">
    <property type="entry name" value="NA-bd_OB-fold"/>
</dbReference>
<evidence type="ECO:0000256" key="4">
    <source>
        <dbReference type="ARBA" id="ARBA00022806"/>
    </source>
</evidence>
<dbReference type="CDD" id="cd04488">
    <property type="entry name" value="RecG_wedge_OBF"/>
    <property type="match status" value="1"/>
</dbReference>
<evidence type="ECO:0000256" key="6">
    <source>
        <dbReference type="ARBA" id="ARBA00023125"/>
    </source>
</evidence>
<dbReference type="NCBIfam" id="NF008168">
    <property type="entry name" value="PRK10917.2-2"/>
    <property type="match status" value="1"/>
</dbReference>
<keyword evidence="1" id="KW-0547">Nucleotide-binding</keyword>
<feature type="domain" description="Helicase C-terminal" evidence="9">
    <location>
        <begin position="453"/>
        <end position="608"/>
    </location>
</feature>
<dbReference type="GO" id="GO:0016787">
    <property type="term" value="F:hydrolase activity"/>
    <property type="evidence" value="ECO:0007669"/>
    <property type="project" value="UniProtKB-KW"/>
</dbReference>
<evidence type="ECO:0000256" key="5">
    <source>
        <dbReference type="ARBA" id="ARBA00022840"/>
    </source>
</evidence>
<evidence type="ECO:0000313" key="10">
    <source>
        <dbReference type="EMBL" id="ASS37977.1"/>
    </source>
</evidence>
<dbReference type="Pfam" id="PF17191">
    <property type="entry name" value="RecG_wedge"/>
    <property type="match status" value="1"/>
</dbReference>
<evidence type="ECO:0000259" key="9">
    <source>
        <dbReference type="PROSITE" id="PS51194"/>
    </source>
</evidence>
<keyword evidence="5" id="KW-0067">ATP-binding</keyword>
<proteinExistence type="predicted"/>
<keyword evidence="4 10" id="KW-0347">Helicase</keyword>
<dbReference type="Gene3D" id="3.40.50.300">
    <property type="entry name" value="P-loop containing nucleotide triphosphate hydrolases"/>
    <property type="match status" value="2"/>
</dbReference>
<dbReference type="InterPro" id="IPR011545">
    <property type="entry name" value="DEAD/DEAH_box_helicase_dom"/>
</dbReference>
<keyword evidence="7" id="KW-0234">DNA repair</keyword>
<keyword evidence="11" id="KW-1185">Reference proteome</keyword>
<keyword evidence="2" id="KW-0227">DNA damage</keyword>
<keyword evidence="6" id="KW-0238">DNA-binding</keyword>
<name>A0A223ASP4_9FIRM</name>
<dbReference type="RefSeq" id="WP_094234213.1">
    <property type="nucleotide sequence ID" value="NZ_CP016199.1"/>
</dbReference>
<sequence length="681" mass="76245">MKLSDSVTTIKGVGVKKQTVLEAMGITTIYDLLEHKPIRYQNRLNRTPFMDVTEDNDVLIGGVLINKRLRSIGKGRTMLECAIRDESGIFHAIFFNMPFLEKNLRLGSDYTLFGKMKWRNGAKIIVNPEMALAGSPRDIRGIIPVYRRSAGISSNELSKLIRTVSKKLDGSCEWLSKALLEKNNLAPEDYAYKNIHFPESGAAYNRAKFRLIYDKLLAFQYSVLHNRRLLDEECGNSRMEPVDICVFTDSLPFKLTEEQKNAINDIEHDLLSTRAMNRLVQGDVGCGKTVVAEAAIFHAISAGWQAAFMVPTEILARQHFFKLSKDLGKFGMRTALLVSGLKAAERREILEGVKSGDIDVVVGTHALIQSDVEFAKLGLVITDEQHRFGVDQRKILAEKAEVVNVLVMSATPIPRTLATTVFGDMDFSVIKGKPSNRKEIITRYITEKSRERAYANVYNEVKNGNRAYIVAPSIEDSNDSDLTSVEALFDEVKTKFKGSKVGLIHGKLDKLEKEQIMNEFATGTIEILVSTVVIEVGIDVPEATVIVIENAERFGLAQLHQLRGRVGRSDLQSYCYIICYSESENAISRMNAMVTMSDGFEISEEDYKLRGAGDLMGTMQHGYSGNSFYDLFGYDKILKLATTDAELMLSKNPSELEAFVDMDQLQLRTNNIMVQDNSNII</sequence>
<evidence type="ECO:0000313" key="11">
    <source>
        <dbReference type="Proteomes" id="UP000214689"/>
    </source>
</evidence>
<dbReference type="Gene3D" id="2.40.50.140">
    <property type="entry name" value="Nucleic acid-binding proteins"/>
    <property type="match status" value="1"/>
</dbReference>
<dbReference type="InterPro" id="IPR001650">
    <property type="entry name" value="Helicase_C-like"/>
</dbReference>
<dbReference type="NCBIfam" id="NF008165">
    <property type="entry name" value="PRK10917.1-3"/>
    <property type="match status" value="1"/>
</dbReference>
<dbReference type="Pfam" id="PF00270">
    <property type="entry name" value="DEAD"/>
    <property type="match status" value="1"/>
</dbReference>
<dbReference type="InterPro" id="IPR014001">
    <property type="entry name" value="Helicase_ATP-bd"/>
</dbReference>